<evidence type="ECO:0000256" key="2">
    <source>
        <dbReference type="ARBA" id="ARBA00022692"/>
    </source>
</evidence>
<evidence type="ECO:0000256" key="5">
    <source>
        <dbReference type="SAM" id="Phobius"/>
    </source>
</evidence>
<keyword evidence="2 5" id="KW-0812">Transmembrane</keyword>
<feature type="domain" description="Fatty acid hydroxylase" evidence="6">
    <location>
        <begin position="103"/>
        <end position="236"/>
    </location>
</feature>
<accession>A0A086A7M7</accession>
<sequence length="255" mass="30390">MMDLLEKFFSISMIEMIRYILISGIFYLICYMIYKKSLASAKIQTAEVSNKDVRREIYHSLVSSVIMTFLIFFIISTPIAADTKLYLNISDYSIAWLITSIPIGMFMHDTYFYWLHRLLHHKKIFRHVHLVHHQSNNPSPFSSYSFHILEAIGEGLIIPLLLFIIPLHPIAIYSFIFFSFIINVYGHLGYEIAPKWFRKSFLFNILNTSVYHNMHHSKFHGNYGLYFRFWDKIMHTENPRYIELYDEIQCNRFPS</sequence>
<evidence type="ECO:0000256" key="3">
    <source>
        <dbReference type="ARBA" id="ARBA00022989"/>
    </source>
</evidence>
<evidence type="ECO:0000313" key="7">
    <source>
        <dbReference type="EMBL" id="KFF12691.1"/>
    </source>
</evidence>
<feature type="transmembrane region" description="Helical" evidence="5">
    <location>
        <begin position="16"/>
        <end position="34"/>
    </location>
</feature>
<dbReference type="GO" id="GO:0016020">
    <property type="term" value="C:membrane"/>
    <property type="evidence" value="ECO:0007669"/>
    <property type="project" value="UniProtKB-SubCell"/>
</dbReference>
<dbReference type="STRING" id="445961.IW15_07780"/>
<comment type="caution">
    <text evidence="7">The sequence shown here is derived from an EMBL/GenBank/DDBJ whole genome shotgun (WGS) entry which is preliminary data.</text>
</comment>
<feature type="transmembrane region" description="Helical" evidence="5">
    <location>
        <begin position="61"/>
        <end position="81"/>
    </location>
</feature>
<dbReference type="GO" id="GO:0008610">
    <property type="term" value="P:lipid biosynthetic process"/>
    <property type="evidence" value="ECO:0007669"/>
    <property type="project" value="InterPro"/>
</dbReference>
<keyword evidence="4 5" id="KW-0472">Membrane</keyword>
<evidence type="ECO:0000256" key="1">
    <source>
        <dbReference type="ARBA" id="ARBA00004370"/>
    </source>
</evidence>
<dbReference type="InterPro" id="IPR050307">
    <property type="entry name" value="Sterol_Desaturase_Related"/>
</dbReference>
<comment type="subcellular location">
    <subcellularLocation>
        <location evidence="1">Membrane</location>
    </subcellularLocation>
</comment>
<dbReference type="PANTHER" id="PTHR11863">
    <property type="entry name" value="STEROL DESATURASE"/>
    <property type="match status" value="1"/>
</dbReference>
<dbReference type="Pfam" id="PF04116">
    <property type="entry name" value="FA_hydroxylase"/>
    <property type="match status" value="1"/>
</dbReference>
<keyword evidence="8" id="KW-1185">Reference proteome</keyword>
<dbReference type="GO" id="GO:0016491">
    <property type="term" value="F:oxidoreductase activity"/>
    <property type="evidence" value="ECO:0007669"/>
    <property type="project" value="InterPro"/>
</dbReference>
<dbReference type="eggNOG" id="COG3000">
    <property type="taxonomic scope" value="Bacteria"/>
</dbReference>
<dbReference type="InterPro" id="IPR006694">
    <property type="entry name" value="Fatty_acid_hydroxylase"/>
</dbReference>
<proteinExistence type="predicted"/>
<organism evidence="7 8">
    <name type="scientific">Chryseobacterium soli</name>
    <dbReference type="NCBI Taxonomy" id="445961"/>
    <lineage>
        <taxon>Bacteria</taxon>
        <taxon>Pseudomonadati</taxon>
        <taxon>Bacteroidota</taxon>
        <taxon>Flavobacteriia</taxon>
        <taxon>Flavobacteriales</taxon>
        <taxon>Weeksellaceae</taxon>
        <taxon>Chryseobacterium group</taxon>
        <taxon>Chryseobacterium</taxon>
    </lineage>
</organism>
<gene>
    <name evidence="7" type="ORF">IW15_07780</name>
</gene>
<reference evidence="7 8" key="1">
    <citation type="submission" date="2014-07" db="EMBL/GenBank/DDBJ databases">
        <title>Genome of Chryseobacterium soli DSM 19298.</title>
        <authorList>
            <person name="Stropko S.J."/>
            <person name="Pipes S.E."/>
            <person name="Newman J."/>
        </authorList>
    </citation>
    <scope>NUCLEOTIDE SEQUENCE [LARGE SCALE GENOMIC DNA]</scope>
    <source>
        <strain evidence="7 8">DSM 19298</strain>
    </source>
</reference>
<dbReference type="Proteomes" id="UP000028705">
    <property type="component" value="Unassembled WGS sequence"/>
</dbReference>
<dbReference type="EMBL" id="JPRH01000003">
    <property type="protein sequence ID" value="KFF12691.1"/>
    <property type="molecule type" value="Genomic_DNA"/>
</dbReference>
<name>A0A086A7M7_9FLAO</name>
<evidence type="ECO:0000256" key="4">
    <source>
        <dbReference type="ARBA" id="ARBA00023136"/>
    </source>
</evidence>
<keyword evidence="3 5" id="KW-1133">Transmembrane helix</keyword>
<protein>
    <submittedName>
        <fullName evidence="7">Sterol desaturase</fullName>
    </submittedName>
</protein>
<evidence type="ECO:0000259" key="6">
    <source>
        <dbReference type="Pfam" id="PF04116"/>
    </source>
</evidence>
<feature type="transmembrane region" description="Helical" evidence="5">
    <location>
        <begin position="93"/>
        <end position="114"/>
    </location>
</feature>
<feature type="transmembrane region" description="Helical" evidence="5">
    <location>
        <begin position="171"/>
        <end position="190"/>
    </location>
</feature>
<dbReference type="AlphaFoldDB" id="A0A086A7M7"/>
<dbReference type="GO" id="GO:0005506">
    <property type="term" value="F:iron ion binding"/>
    <property type="evidence" value="ECO:0007669"/>
    <property type="project" value="InterPro"/>
</dbReference>
<evidence type="ECO:0000313" key="8">
    <source>
        <dbReference type="Proteomes" id="UP000028705"/>
    </source>
</evidence>
<feature type="transmembrane region" description="Helical" evidence="5">
    <location>
        <begin position="144"/>
        <end position="165"/>
    </location>
</feature>